<dbReference type="EMBL" id="JARBHA010000003">
    <property type="protein sequence ID" value="KAJ9705787.1"/>
    <property type="molecule type" value="Genomic_DNA"/>
</dbReference>
<sequence length="153" mass="16950">MNQLVPPIICEEEEEEYMTTNLRIGFRERQHKRLSESTAISPSPSKKVCPALGMDSQSKPISLTPTTVVASGLDDKPSFIGDIPYHEMRKPFVVSESIIEDSFECPNPSPHCLKSTYIPNQDEMLELLRCTPSFIESSVGHGSALSGYAANFD</sequence>
<accession>A0AA39E5J9</accession>
<gene>
    <name evidence="1" type="ORF">PVL29_003744</name>
</gene>
<evidence type="ECO:0000313" key="1">
    <source>
        <dbReference type="EMBL" id="KAJ9705787.1"/>
    </source>
</evidence>
<organism evidence="1 2">
    <name type="scientific">Vitis rotundifolia</name>
    <name type="common">Muscadine grape</name>
    <dbReference type="NCBI Taxonomy" id="103349"/>
    <lineage>
        <taxon>Eukaryota</taxon>
        <taxon>Viridiplantae</taxon>
        <taxon>Streptophyta</taxon>
        <taxon>Embryophyta</taxon>
        <taxon>Tracheophyta</taxon>
        <taxon>Spermatophyta</taxon>
        <taxon>Magnoliopsida</taxon>
        <taxon>eudicotyledons</taxon>
        <taxon>Gunneridae</taxon>
        <taxon>Pentapetalae</taxon>
        <taxon>rosids</taxon>
        <taxon>Vitales</taxon>
        <taxon>Vitaceae</taxon>
        <taxon>Viteae</taxon>
        <taxon>Vitis</taxon>
    </lineage>
</organism>
<comment type="caution">
    <text evidence="1">The sequence shown here is derived from an EMBL/GenBank/DDBJ whole genome shotgun (WGS) entry which is preliminary data.</text>
</comment>
<name>A0AA39E5J9_VITRO</name>
<proteinExistence type="predicted"/>
<protein>
    <submittedName>
        <fullName evidence="1">Uncharacterized protein</fullName>
    </submittedName>
</protein>
<keyword evidence="2" id="KW-1185">Reference proteome</keyword>
<evidence type="ECO:0000313" key="2">
    <source>
        <dbReference type="Proteomes" id="UP001168098"/>
    </source>
</evidence>
<reference evidence="1 2" key="1">
    <citation type="journal article" date="2023" name="BMC Biotechnol.">
        <title>Vitis rotundifolia cv Carlos genome sequencing.</title>
        <authorList>
            <person name="Huff M."/>
            <person name="Hulse-Kemp A."/>
            <person name="Scheffler B."/>
            <person name="Youngblood R."/>
            <person name="Simpson S."/>
            <person name="Babiker E."/>
            <person name="Staton M."/>
        </authorList>
    </citation>
    <scope>NUCLEOTIDE SEQUENCE [LARGE SCALE GENOMIC DNA]</scope>
    <source>
        <tissue evidence="1">Leaf</tissue>
    </source>
</reference>
<dbReference type="AlphaFoldDB" id="A0AA39E5J9"/>
<dbReference type="Proteomes" id="UP001168098">
    <property type="component" value="Unassembled WGS sequence"/>
</dbReference>